<feature type="transmembrane region" description="Helical" evidence="1">
    <location>
        <begin position="122"/>
        <end position="146"/>
    </location>
</feature>
<dbReference type="PANTHER" id="PTHR42709">
    <property type="entry name" value="ALKALINE PHOSPHATASE LIKE PROTEIN"/>
    <property type="match status" value="1"/>
</dbReference>
<dbReference type="AlphaFoldDB" id="A0A1G2U627"/>
<reference evidence="3 4" key="1">
    <citation type="journal article" date="2016" name="Nat. Commun.">
        <title>Thousands of microbial genomes shed light on interconnected biogeochemical processes in an aquifer system.</title>
        <authorList>
            <person name="Anantharaman K."/>
            <person name="Brown C.T."/>
            <person name="Hug L.A."/>
            <person name="Sharon I."/>
            <person name="Castelle C.J."/>
            <person name="Probst A.J."/>
            <person name="Thomas B.C."/>
            <person name="Singh A."/>
            <person name="Wilkins M.J."/>
            <person name="Karaoz U."/>
            <person name="Brodie E.L."/>
            <person name="Williams K.H."/>
            <person name="Hubbard S.S."/>
            <person name="Banfield J.F."/>
        </authorList>
    </citation>
    <scope>NUCLEOTIDE SEQUENCE [LARGE SCALE GENOMIC DNA]</scope>
</reference>
<comment type="caution">
    <text evidence="3">The sequence shown here is derived from an EMBL/GenBank/DDBJ whole genome shotgun (WGS) entry which is preliminary data.</text>
</comment>
<organism evidence="3 4">
    <name type="scientific">Candidatus Zambryskibacteria bacterium RIFCSPLOWO2_01_FULL_45_21</name>
    <dbReference type="NCBI Taxonomy" id="1802761"/>
    <lineage>
        <taxon>Bacteria</taxon>
        <taxon>Candidatus Zambryskiibacteriota</taxon>
    </lineage>
</organism>
<gene>
    <name evidence="3" type="ORF">A3B14_02585</name>
</gene>
<dbReference type="Proteomes" id="UP000176800">
    <property type="component" value="Unassembled WGS sequence"/>
</dbReference>
<protein>
    <recommendedName>
        <fullName evidence="2">VTT domain-containing protein</fullName>
    </recommendedName>
</protein>
<dbReference type="GO" id="GO:0005886">
    <property type="term" value="C:plasma membrane"/>
    <property type="evidence" value="ECO:0007669"/>
    <property type="project" value="TreeGrafter"/>
</dbReference>
<dbReference type="InterPro" id="IPR051311">
    <property type="entry name" value="DedA_domain"/>
</dbReference>
<dbReference type="Pfam" id="PF09335">
    <property type="entry name" value="VTT_dom"/>
    <property type="match status" value="1"/>
</dbReference>
<keyword evidence="1" id="KW-0472">Membrane</keyword>
<feature type="transmembrane region" description="Helical" evidence="1">
    <location>
        <begin position="33"/>
        <end position="56"/>
    </location>
</feature>
<evidence type="ECO:0000256" key="1">
    <source>
        <dbReference type="SAM" id="Phobius"/>
    </source>
</evidence>
<proteinExistence type="predicted"/>
<evidence type="ECO:0000259" key="2">
    <source>
        <dbReference type="Pfam" id="PF09335"/>
    </source>
</evidence>
<keyword evidence="1" id="KW-0812">Transmembrane</keyword>
<feature type="transmembrane region" description="Helical" evidence="1">
    <location>
        <begin position="158"/>
        <end position="174"/>
    </location>
</feature>
<feature type="domain" description="VTT" evidence="2">
    <location>
        <begin position="24"/>
        <end position="136"/>
    </location>
</feature>
<keyword evidence="1" id="KW-1133">Transmembrane helix</keyword>
<dbReference type="InterPro" id="IPR032816">
    <property type="entry name" value="VTT_dom"/>
</dbReference>
<accession>A0A1G2U627</accession>
<name>A0A1G2U627_9BACT</name>
<evidence type="ECO:0000313" key="3">
    <source>
        <dbReference type="EMBL" id="OHB04332.1"/>
    </source>
</evidence>
<dbReference type="PANTHER" id="PTHR42709:SF2">
    <property type="entry name" value="INNER MEMBRANE PROTEIN YOHD"/>
    <property type="match status" value="1"/>
</dbReference>
<dbReference type="EMBL" id="MHWE01000008">
    <property type="protein sequence ID" value="OHB04332.1"/>
    <property type="molecule type" value="Genomic_DNA"/>
</dbReference>
<sequence>MFSLYYWFIFAGIFFLGDLAVVPSLYLAVNGTLYFPLLVLFVFVANLASDTVWYLIGIKMPKEKILSSKFAQKNSSWINKANDSFGKKGLRILVYSKFIYGIRPIVRVLCGAHRMSFRTYMLINTATTVVWIIVISGLALFFRTSISALDDAVSRTEIALAFFIICVALFDFWLKDYIKEKLGMNSSNGKNPENGNTGGN</sequence>
<feature type="transmembrane region" description="Helical" evidence="1">
    <location>
        <begin position="7"/>
        <end position="27"/>
    </location>
</feature>
<evidence type="ECO:0000313" key="4">
    <source>
        <dbReference type="Proteomes" id="UP000176800"/>
    </source>
</evidence>